<dbReference type="Proteomes" id="UP001516023">
    <property type="component" value="Unassembled WGS sequence"/>
</dbReference>
<dbReference type="Gene3D" id="2.30.29.30">
    <property type="entry name" value="Pleckstrin-homology domain (PH domain)/Phosphotyrosine-binding domain (PTB)"/>
    <property type="match status" value="1"/>
</dbReference>
<dbReference type="EMBL" id="JABMIG020000018">
    <property type="protein sequence ID" value="KAL3802665.1"/>
    <property type="molecule type" value="Genomic_DNA"/>
</dbReference>
<feature type="compositionally biased region" description="Low complexity" evidence="1">
    <location>
        <begin position="221"/>
        <end position="230"/>
    </location>
</feature>
<reference evidence="3 4" key="1">
    <citation type="journal article" date="2020" name="G3 (Bethesda)">
        <title>Improved Reference Genome for Cyclotella cryptica CCMP332, a Model for Cell Wall Morphogenesis, Salinity Adaptation, and Lipid Production in Diatoms (Bacillariophyta).</title>
        <authorList>
            <person name="Roberts W.R."/>
            <person name="Downey K.M."/>
            <person name="Ruck E.C."/>
            <person name="Traller J.C."/>
            <person name="Alverson A.J."/>
        </authorList>
    </citation>
    <scope>NUCLEOTIDE SEQUENCE [LARGE SCALE GENOMIC DNA]</scope>
    <source>
        <strain evidence="3 4">CCMP332</strain>
    </source>
</reference>
<gene>
    <name evidence="3" type="ORF">HJC23_011989</name>
</gene>
<evidence type="ECO:0000313" key="3">
    <source>
        <dbReference type="EMBL" id="KAL3802665.1"/>
    </source>
</evidence>
<organism evidence="3 4">
    <name type="scientific">Cyclotella cryptica</name>
    <dbReference type="NCBI Taxonomy" id="29204"/>
    <lineage>
        <taxon>Eukaryota</taxon>
        <taxon>Sar</taxon>
        <taxon>Stramenopiles</taxon>
        <taxon>Ochrophyta</taxon>
        <taxon>Bacillariophyta</taxon>
        <taxon>Coscinodiscophyceae</taxon>
        <taxon>Thalassiosirophycidae</taxon>
        <taxon>Stephanodiscales</taxon>
        <taxon>Stephanodiscaceae</taxon>
        <taxon>Cyclotella</taxon>
    </lineage>
</organism>
<feature type="region of interest" description="Disordered" evidence="1">
    <location>
        <begin position="200"/>
        <end position="231"/>
    </location>
</feature>
<dbReference type="SMART" id="SM00233">
    <property type="entry name" value="PH"/>
    <property type="match status" value="2"/>
</dbReference>
<dbReference type="Pfam" id="PF00169">
    <property type="entry name" value="PH"/>
    <property type="match status" value="1"/>
</dbReference>
<feature type="domain" description="PH" evidence="2">
    <location>
        <begin position="531"/>
        <end position="638"/>
    </location>
</feature>
<evidence type="ECO:0000256" key="1">
    <source>
        <dbReference type="SAM" id="MobiDB-lite"/>
    </source>
</evidence>
<evidence type="ECO:0000313" key="4">
    <source>
        <dbReference type="Proteomes" id="UP001516023"/>
    </source>
</evidence>
<feature type="domain" description="PH" evidence="2">
    <location>
        <begin position="159"/>
        <end position="290"/>
    </location>
</feature>
<protein>
    <recommendedName>
        <fullName evidence="2">PH domain-containing protein</fullName>
    </recommendedName>
</protein>
<dbReference type="InterPro" id="IPR011993">
    <property type="entry name" value="PH-like_dom_sf"/>
</dbReference>
<sequence length="717" mass="80747">MSSHSPTVRHRLTQSQKRAVSSFIDDPSRLNWDELVNSMKRQVKTEEDVNGVAGDTNAEDVTQLRLEHDETPMLPHVQSEQNLSENNHAVKSNNTDESAVSNASPTPELVEDFAVEHGIFLRAVLQLLHEKEQPMQQHQHLTRHRQQSFPDTKFDDMQDIIKLGSLKKASRRVKGVWNVKFVEIRKGFFSYYGDHALSSSKQSQRRLSAPSLRSSITTNDPPSLNNNPSLARKDIPLHASECTCRAVRLRSVTSPGAVFELRREGRRHLLMANTKEERQRWIQAIHEAMIGASVTRSDNFLEYHVDDYDGDFWSKSNNRKMDVQTKSPYCGTMSRYLKVRDAVNCAQSKTEYIEALCGLNGDEATTVPVEWIKAQVDITMRSAFVENETSSCVEQLWKDLCRDSVAINGKVFVGDAYRGPDRILGNLTRQILHEGETGYRCSNGRSSSDLYATPSLSANRITEAQAVSYARDILLACDRTRSGGDSYYCAEHLCLNRELVAICPTSVEASPLSITVGAARLGNGDQANVANDFVCGWVSIRAPNKQWMRRFLILGHNMLSSYVEAEPRPHKLQEKFCLKGAVIVDNSSSRSCQSQEEEKSEILQFTILTDDKKVRRDFLFDDESSYYLWRYAFEGAAQSALEDSTMKPINMNDIELREELRASSLLDESRDAGYSSAAPRVLSRNPPPAVDVEINVTAEYKVVTVDPQGDESDDTWA</sequence>
<proteinExistence type="predicted"/>
<dbReference type="PROSITE" id="PS50003">
    <property type="entry name" value="PH_DOMAIN"/>
    <property type="match status" value="2"/>
</dbReference>
<comment type="caution">
    <text evidence="3">The sequence shown here is derived from an EMBL/GenBank/DDBJ whole genome shotgun (WGS) entry which is preliminary data.</text>
</comment>
<accession>A0ABD3QXA6</accession>
<dbReference type="SUPFAM" id="SSF50729">
    <property type="entry name" value="PH domain-like"/>
    <property type="match status" value="2"/>
</dbReference>
<feature type="compositionally biased region" description="Polar residues" evidence="1">
    <location>
        <begin position="211"/>
        <end position="220"/>
    </location>
</feature>
<dbReference type="InterPro" id="IPR001849">
    <property type="entry name" value="PH_domain"/>
</dbReference>
<keyword evidence="4" id="KW-1185">Reference proteome</keyword>
<name>A0ABD3QXA6_9STRA</name>
<feature type="region of interest" description="Disordered" evidence="1">
    <location>
        <begin position="1"/>
        <end position="20"/>
    </location>
</feature>
<evidence type="ECO:0000259" key="2">
    <source>
        <dbReference type="PROSITE" id="PS50003"/>
    </source>
</evidence>
<feature type="compositionally biased region" description="Low complexity" evidence="1">
    <location>
        <begin position="200"/>
        <end position="209"/>
    </location>
</feature>
<dbReference type="AlphaFoldDB" id="A0ABD3QXA6"/>